<evidence type="ECO:0000256" key="1">
    <source>
        <dbReference type="ARBA" id="ARBA00010790"/>
    </source>
</evidence>
<dbReference type="InterPro" id="IPR000172">
    <property type="entry name" value="GMC_OxRdtase_N"/>
</dbReference>
<dbReference type="InterPro" id="IPR036188">
    <property type="entry name" value="FAD/NAD-bd_sf"/>
</dbReference>
<dbReference type="Pfam" id="PF00732">
    <property type="entry name" value="GMC_oxred_N"/>
    <property type="match status" value="2"/>
</dbReference>
<dbReference type="OrthoDB" id="269227at2759"/>
<keyword evidence="2" id="KW-0285">Flavoprotein</keyword>
<dbReference type="PANTHER" id="PTHR46056">
    <property type="entry name" value="LONG-CHAIN-ALCOHOL OXIDASE"/>
    <property type="match status" value="1"/>
</dbReference>
<accession>A0A9J5XYS2</accession>
<evidence type="ECO:0000313" key="7">
    <source>
        <dbReference type="EMBL" id="KAG5592308.1"/>
    </source>
</evidence>
<evidence type="ECO:0000259" key="5">
    <source>
        <dbReference type="Pfam" id="PF00732"/>
    </source>
</evidence>
<comment type="caution">
    <text evidence="7">The sequence shown here is derived from an EMBL/GenBank/DDBJ whole genome shotgun (WGS) entry which is preliminary data.</text>
</comment>
<feature type="domain" description="Glucose-methanol-choline oxidoreductase N-terminal" evidence="5">
    <location>
        <begin position="308"/>
        <end position="530"/>
    </location>
</feature>
<dbReference type="SUPFAM" id="SSF51905">
    <property type="entry name" value="FAD/NAD(P)-binding domain"/>
    <property type="match status" value="2"/>
</dbReference>
<evidence type="ECO:0008006" key="9">
    <source>
        <dbReference type="Google" id="ProtNLM"/>
    </source>
</evidence>
<organism evidence="7 8">
    <name type="scientific">Solanum commersonii</name>
    <name type="common">Commerson's wild potato</name>
    <name type="synonym">Commerson's nightshade</name>
    <dbReference type="NCBI Taxonomy" id="4109"/>
    <lineage>
        <taxon>Eukaryota</taxon>
        <taxon>Viridiplantae</taxon>
        <taxon>Streptophyta</taxon>
        <taxon>Embryophyta</taxon>
        <taxon>Tracheophyta</taxon>
        <taxon>Spermatophyta</taxon>
        <taxon>Magnoliopsida</taxon>
        <taxon>eudicotyledons</taxon>
        <taxon>Gunneridae</taxon>
        <taxon>Pentapetalae</taxon>
        <taxon>asterids</taxon>
        <taxon>lamiids</taxon>
        <taxon>Solanales</taxon>
        <taxon>Solanaceae</taxon>
        <taxon>Solanoideae</taxon>
        <taxon>Solaneae</taxon>
        <taxon>Solanum</taxon>
    </lineage>
</organism>
<dbReference type="Pfam" id="PF05199">
    <property type="entry name" value="GMC_oxred_C"/>
    <property type="match status" value="2"/>
</dbReference>
<proteinExistence type="inferred from homology"/>
<keyword evidence="3" id="KW-0274">FAD</keyword>
<dbReference type="InterPro" id="IPR007867">
    <property type="entry name" value="GMC_OxRtase_C"/>
</dbReference>
<dbReference type="GO" id="GO:0050660">
    <property type="term" value="F:flavin adenine dinucleotide binding"/>
    <property type="evidence" value="ECO:0007669"/>
    <property type="project" value="InterPro"/>
</dbReference>
<name>A0A9J5XYS2_SOLCO</name>
<protein>
    <recommendedName>
        <fullName evidence="9">Long-chain-alcohol oxidase</fullName>
    </recommendedName>
</protein>
<keyword evidence="4" id="KW-0560">Oxidoreductase</keyword>
<evidence type="ECO:0000313" key="8">
    <source>
        <dbReference type="Proteomes" id="UP000824120"/>
    </source>
</evidence>
<dbReference type="Proteomes" id="UP000824120">
    <property type="component" value="Chromosome 8"/>
</dbReference>
<feature type="domain" description="Glucose-methanol-choline oxidoreductase N-terminal" evidence="5">
    <location>
        <begin position="1151"/>
        <end position="1372"/>
    </location>
</feature>
<feature type="domain" description="Glucose-methanol-choline oxidoreductase C-terminal" evidence="6">
    <location>
        <begin position="633"/>
        <end position="758"/>
    </location>
</feature>
<dbReference type="Gene3D" id="3.50.50.60">
    <property type="entry name" value="FAD/NAD(P)-binding domain"/>
    <property type="match status" value="4"/>
</dbReference>
<evidence type="ECO:0000256" key="3">
    <source>
        <dbReference type="ARBA" id="ARBA00022827"/>
    </source>
</evidence>
<sequence length="1618" mass="178619">MDQKMTQNCCFFSKSSRSVIEYLGALSSNQLDSLTTLCDTFVPSIHDANSYGHHDQGNIDDDDSYTKFLQTSASMNGTPQHIAWMINNRLQHPKMNLCKLALWLLSTRIGTFVLCGKTSLSTQFPYLQTFSNISPKKREESVKSWATSCFKLLRILFFAAKILVLLVFYTQVNDESQNSSWKALGYSGPDPDFKKQKQENMNSNEKDDQPFGPLYEGIISLKNSQKIIFHRLQELGFSVSKPHNFKNARRSTECPAFIIECDAVVVGSGSGGGVIAGILANAGHKVLVLEKGSYLARTNLSLLEGTSMDQMYLGSGLLITQDMDIMLLAGSTVGGGSTINWSASIQTPQHVLKEWSESYNLKLFESELYKEGMKIVCEKMGVQSEIEDEGFQNMILRKGCQELGYPVETIPTNAPSDHYCGWCSMGCKDGKKKGTAETWLVDLVKSGNGAILPECEALEVIHEEKNDNSGKSKAIGVAFAFQNIEGMREICMVKSKVTIVACGALSTPSLLKRSGLKNPNIGRNLHLHPVVIAWGYFPDSPSTSNEIWPKAEKKSYEGGIMTAMSKVVANFQGSGYGAVIQTPGLHPGMFSVLMPWVSGLDIKMRMSKYSRTAYIFALARDKGSGEALSPYSVSYKLDQTDEENLKAGLEKTLRILAAAGAEEIGTQQEKGRSLKVNEASSKEFERFVKEESSIEIGKHSVPICSAHQMGSCRMGVDPKTSVVNSKGETWEVEGLFLGDSSVCPTAIGVNPMVTIQAISYCTAQSMAWMISNRLQHPRLNLCKLALWLLSTRIGTFILCGKTSLSTQFPYLHKFSSISPKKREEIVKSWATSCFKLLRILYFAMKVLILLVFFTQKITGKNVKFVTLSSNQLDSLTSICDTFLPSIHDANSYDNHHQEDNNIDDDSFINFLQTSASMNGTPQHMAWMISNRLQHPRLNLCKLALWLLSTRIGTFTLCGKASLSTHFPYLQKFSNISPKKREEIVKSWATSCFKLLRILYFAMKVLVLLVFFTQVNEESQNPSWKALGYIGPDPDFKKQKQENMNYKKKDDQPFGPLYKGIISLKNSQKITFERLKKLGFSVSKPHNFKNSRRSTECPAFTIESDVVVVGSGSGGGVIAGILANAGHKVLVLEKGSYLARTNLSLLEGTSIDQMYLGSGIVATKDMDIILLAGSTVGGGSTINWSASIQTPQHVLKEWSESYNLKLFESELYKEALKIVCEKMGVQSEIEDEGFQNMILRKGCQELGYPVETIPRNAPSDHYCGWCGFGCKDGKKKGTAETWLVDLVKSGNGAILPECEALEVIHEEKNDNSGKHKAIGVTFAFQNIEGMREICMVQSKVTIVACGALSTPSLLKKSGLKNPNIGRNLHLHPVVFAWGYFPDSPSKSNEIWPEAEKRSYEGGIMTAMSKVVANFEGSGYGAIIQTPGFHPGMFSALMPWVSGLDIKMRISKYSRTACIFSLARDKGSGEALSPYSISYKLDQIDEENLKVGLEKTLRILASAGAEEIGTQHEKGRSLKVKDASLEEFERFVKEESSIEIGKHSVPICSAHQMGSCRMGTDPTNSVVNSKGETWEVEGLFLGDSSVCPTAIGVNPMVTIQAISYCTAQSVLQLLKNQKLE</sequence>
<evidence type="ECO:0000256" key="2">
    <source>
        <dbReference type="ARBA" id="ARBA00022630"/>
    </source>
</evidence>
<dbReference type="GO" id="GO:0016614">
    <property type="term" value="F:oxidoreductase activity, acting on CH-OH group of donors"/>
    <property type="evidence" value="ECO:0007669"/>
    <property type="project" value="InterPro"/>
</dbReference>
<keyword evidence="8" id="KW-1185">Reference proteome</keyword>
<dbReference type="EMBL" id="JACXVP010000008">
    <property type="protein sequence ID" value="KAG5592308.1"/>
    <property type="molecule type" value="Genomic_DNA"/>
</dbReference>
<evidence type="ECO:0000259" key="6">
    <source>
        <dbReference type="Pfam" id="PF05199"/>
    </source>
</evidence>
<evidence type="ECO:0000256" key="4">
    <source>
        <dbReference type="ARBA" id="ARBA00023002"/>
    </source>
</evidence>
<reference evidence="7 8" key="1">
    <citation type="submission" date="2020-09" db="EMBL/GenBank/DDBJ databases">
        <title>De no assembly of potato wild relative species, Solanum commersonii.</title>
        <authorList>
            <person name="Cho K."/>
        </authorList>
    </citation>
    <scope>NUCLEOTIDE SEQUENCE [LARGE SCALE GENOMIC DNA]</scope>
    <source>
        <strain evidence="7">LZ3.2</strain>
        <tissue evidence="7">Leaf</tissue>
    </source>
</reference>
<dbReference type="PANTHER" id="PTHR46056:SF4">
    <property type="entry name" value="LONG-CHAIN-ALCOHOL OXIDASE FAO4A"/>
    <property type="match status" value="1"/>
</dbReference>
<comment type="similarity">
    <text evidence="1">Belongs to the GMC oxidoreductase family.</text>
</comment>
<feature type="domain" description="Glucose-methanol-choline oxidoreductase C-terminal" evidence="6">
    <location>
        <begin position="1475"/>
        <end position="1600"/>
    </location>
</feature>
<gene>
    <name evidence="7" type="ORF">H5410_042822</name>
</gene>